<keyword evidence="11" id="KW-1185">Reference proteome</keyword>
<keyword evidence="4" id="KW-0297">G-protein coupled receptor</keyword>
<dbReference type="PROSITE" id="PS50262">
    <property type="entry name" value="G_PROTEIN_RECEP_F1_2"/>
    <property type="match status" value="1"/>
</dbReference>
<feature type="transmembrane region" description="Helical" evidence="8">
    <location>
        <begin position="66"/>
        <end position="93"/>
    </location>
</feature>
<comment type="caution">
    <text evidence="10">The sequence shown here is derived from an EMBL/GenBank/DDBJ whole genome shotgun (WGS) entry which is preliminary data.</text>
</comment>
<evidence type="ECO:0000256" key="4">
    <source>
        <dbReference type="ARBA" id="ARBA00023040"/>
    </source>
</evidence>
<gene>
    <name evidence="10" type="ORF">Bpfe_025419</name>
</gene>
<dbReference type="CDD" id="cd00637">
    <property type="entry name" value="7tm_classA_rhodopsin-like"/>
    <property type="match status" value="1"/>
</dbReference>
<dbReference type="SUPFAM" id="SSF81321">
    <property type="entry name" value="Family A G protein-coupled receptor-like"/>
    <property type="match status" value="1"/>
</dbReference>
<dbReference type="InterPro" id="IPR017452">
    <property type="entry name" value="GPCR_Rhodpsn_7TM"/>
</dbReference>
<feature type="transmembrane region" description="Helical" evidence="8">
    <location>
        <begin position="105"/>
        <end position="128"/>
    </location>
</feature>
<feature type="domain" description="G-protein coupled receptors family 1 profile" evidence="9">
    <location>
        <begin position="49"/>
        <end position="427"/>
    </location>
</feature>
<proteinExistence type="predicted"/>
<evidence type="ECO:0000256" key="6">
    <source>
        <dbReference type="ARBA" id="ARBA00023170"/>
    </source>
</evidence>
<reference evidence="10" key="1">
    <citation type="journal article" date="2023" name="PLoS Negl. Trop. Dis.">
        <title>A genome sequence for Biomphalaria pfeifferi, the major vector snail for the human-infecting parasite Schistosoma mansoni.</title>
        <authorList>
            <person name="Bu L."/>
            <person name="Lu L."/>
            <person name="Laidemitt M.R."/>
            <person name="Zhang S.M."/>
            <person name="Mutuku M."/>
            <person name="Mkoji G."/>
            <person name="Steinauer M."/>
            <person name="Loker E.S."/>
        </authorList>
    </citation>
    <scope>NUCLEOTIDE SEQUENCE</scope>
    <source>
        <strain evidence="10">KasaAsao</strain>
    </source>
</reference>
<dbReference type="GO" id="GO:0016020">
    <property type="term" value="C:membrane"/>
    <property type="evidence" value="ECO:0007669"/>
    <property type="project" value="UniProtKB-SubCell"/>
</dbReference>
<evidence type="ECO:0000256" key="2">
    <source>
        <dbReference type="ARBA" id="ARBA00022692"/>
    </source>
</evidence>
<dbReference type="GO" id="GO:0004930">
    <property type="term" value="F:G protein-coupled receptor activity"/>
    <property type="evidence" value="ECO:0007669"/>
    <property type="project" value="UniProtKB-KW"/>
</dbReference>
<evidence type="ECO:0000256" key="3">
    <source>
        <dbReference type="ARBA" id="ARBA00022989"/>
    </source>
</evidence>
<evidence type="ECO:0000256" key="8">
    <source>
        <dbReference type="SAM" id="Phobius"/>
    </source>
</evidence>
<keyword evidence="3 8" id="KW-1133">Transmembrane helix</keyword>
<dbReference type="PRINTS" id="PR00237">
    <property type="entry name" value="GPCRRHODOPSN"/>
</dbReference>
<feature type="transmembrane region" description="Helical" evidence="8">
    <location>
        <begin position="406"/>
        <end position="427"/>
    </location>
</feature>
<keyword evidence="7" id="KW-0807">Transducer</keyword>
<keyword evidence="5 8" id="KW-0472">Membrane</keyword>
<feature type="transmembrane region" description="Helical" evidence="8">
    <location>
        <begin position="202"/>
        <end position="220"/>
    </location>
</feature>
<evidence type="ECO:0000259" key="9">
    <source>
        <dbReference type="PROSITE" id="PS50262"/>
    </source>
</evidence>
<dbReference type="EMBL" id="JASAOG010000185">
    <property type="protein sequence ID" value="KAK0045147.1"/>
    <property type="molecule type" value="Genomic_DNA"/>
</dbReference>
<dbReference type="Proteomes" id="UP001233172">
    <property type="component" value="Unassembled WGS sequence"/>
</dbReference>
<organism evidence="10 11">
    <name type="scientific">Biomphalaria pfeifferi</name>
    <name type="common">Bloodfluke planorb</name>
    <name type="synonym">Freshwater snail</name>
    <dbReference type="NCBI Taxonomy" id="112525"/>
    <lineage>
        <taxon>Eukaryota</taxon>
        <taxon>Metazoa</taxon>
        <taxon>Spiralia</taxon>
        <taxon>Lophotrochozoa</taxon>
        <taxon>Mollusca</taxon>
        <taxon>Gastropoda</taxon>
        <taxon>Heterobranchia</taxon>
        <taxon>Euthyneura</taxon>
        <taxon>Panpulmonata</taxon>
        <taxon>Hygrophila</taxon>
        <taxon>Lymnaeoidea</taxon>
        <taxon>Planorbidae</taxon>
        <taxon>Biomphalaria</taxon>
    </lineage>
</organism>
<accession>A0AAD8AZC6</accession>
<keyword evidence="6 10" id="KW-0675">Receptor</keyword>
<comment type="subcellular location">
    <subcellularLocation>
        <location evidence="1">Membrane</location>
        <topology evidence="1">Multi-pass membrane protein</topology>
    </subcellularLocation>
</comment>
<evidence type="ECO:0000256" key="7">
    <source>
        <dbReference type="ARBA" id="ARBA00023224"/>
    </source>
</evidence>
<reference evidence="10" key="2">
    <citation type="submission" date="2023-04" db="EMBL/GenBank/DDBJ databases">
        <authorList>
            <person name="Bu L."/>
            <person name="Lu L."/>
            <person name="Laidemitt M.R."/>
            <person name="Zhang S.M."/>
            <person name="Mutuku M."/>
            <person name="Mkoji G."/>
            <person name="Steinauer M."/>
            <person name="Loker E.S."/>
        </authorList>
    </citation>
    <scope>NUCLEOTIDE SEQUENCE</scope>
    <source>
        <strain evidence="10">KasaAsao</strain>
        <tissue evidence="10">Whole Snail</tissue>
    </source>
</reference>
<evidence type="ECO:0000313" key="11">
    <source>
        <dbReference type="Proteomes" id="UP001233172"/>
    </source>
</evidence>
<keyword evidence="2 8" id="KW-0812">Transmembrane</keyword>
<protein>
    <submittedName>
        <fullName evidence="10">Neurotensin receptor type 1</fullName>
    </submittedName>
</protein>
<feature type="transmembrane region" description="Helical" evidence="8">
    <location>
        <begin position="148"/>
        <end position="167"/>
    </location>
</feature>
<feature type="transmembrane region" description="Helical" evidence="8">
    <location>
        <begin position="368"/>
        <end position="394"/>
    </location>
</feature>
<evidence type="ECO:0000256" key="5">
    <source>
        <dbReference type="ARBA" id="ARBA00023136"/>
    </source>
</evidence>
<dbReference type="Pfam" id="PF00001">
    <property type="entry name" value="7tm_1"/>
    <property type="match status" value="1"/>
</dbReference>
<evidence type="ECO:0000313" key="10">
    <source>
        <dbReference type="EMBL" id="KAK0045147.1"/>
    </source>
</evidence>
<dbReference type="PANTHER" id="PTHR24243:SF208">
    <property type="entry name" value="PYROKININ-1 RECEPTOR"/>
    <property type="match status" value="1"/>
</dbReference>
<evidence type="ECO:0000256" key="1">
    <source>
        <dbReference type="ARBA" id="ARBA00004141"/>
    </source>
</evidence>
<dbReference type="AlphaFoldDB" id="A0AAD8AZC6"/>
<feature type="transmembrane region" description="Helical" evidence="8">
    <location>
        <begin position="36"/>
        <end position="59"/>
    </location>
</feature>
<name>A0AAD8AZC6_BIOPF</name>
<dbReference type="InterPro" id="IPR000276">
    <property type="entry name" value="GPCR_Rhodpsn"/>
</dbReference>
<dbReference type="Gene3D" id="1.20.1070.10">
    <property type="entry name" value="Rhodopsin 7-helix transmembrane proteins"/>
    <property type="match status" value="2"/>
</dbReference>
<dbReference type="PANTHER" id="PTHR24243">
    <property type="entry name" value="G-PROTEIN COUPLED RECEPTOR"/>
    <property type="match status" value="1"/>
</dbReference>
<sequence>MMYNETNVYKNITSDERREYLSVLQQESTIAFIPTFVYLGLLAMVGIPGNSLVIIVYLTKMTMKPLNIFIISMAVIDLITCLLILPGILYFLLHMWDFNDPLTCQSLLALIALLVMSSALLLVSIAIIRYMKMCRPFKKQVTLRQTKLICYINVFMAIVVSIPHGILQGKHSRQTQNPNIVGYYCKIDDSYVETIWPTLNSAFLFLLFFVTSFTVTYCYVRIGCAIRGNGMNVHQRNYLSATTKISKNVAKQHKDVKVTDLGDRTHKKSSLTFGIENESESVVEPVTISDLIDINTETKSNDYINANVENYNVKKFISTDSPGRDDFSDNIALDEFIIKQRFETVTPSYVSQIPVLEKRRKHLNRTHFMMLTVTLVFFLGFLPFLGLNVLLAVSPETVASLKGWSLAMYQLFLESYLVNCAANPIIYSLMDQKFKDICIQMFKIKL</sequence>